<sequence>MRLFRSLDYATDADPNWAGSLLADGTLPSFRGGYVGISALRNSDVLTAVSIIAGDVARFPMIVEDKAKETIVPLENVEYLLNTKVNGRLSAYQWRFAMTVNAILTGNSYSRIVRDPLTNEPSMLEFYAPSQTEVDTTDPNHVVYRFTPYNSGYTIVCQQEDVLHWKFFSYDTFTGRSPLLSLGDEIKLQEQGIGTLKSFFGGGLKGSVLKAKGKLSADARKKMREDFERAQSGAASGAPVVVDDTVEYQPLEVDTSVLNLITSNNYSTSQIAKALRVPAYRLAQNSPNQSVKQLSDDYIVNDMPFYFEPITTEAEMKLLDDEQRHKFKIEFDTSKVSGPSVQDVASMKTNGIIVGNEARQKLGMKSIDNPDMNRLESNLNTIWLDQRAAYQAAKAATKGGDAHEGNSHDDNAD</sequence>
<dbReference type="InterPro" id="IPR006944">
    <property type="entry name" value="Phage/GTA_portal"/>
</dbReference>
<protein>
    <submittedName>
        <fullName evidence="2">Phage portal protein</fullName>
    </submittedName>
</protein>
<dbReference type="Proteomes" id="UP001597192">
    <property type="component" value="Unassembled WGS sequence"/>
</dbReference>
<feature type="region of interest" description="Disordered" evidence="1">
    <location>
        <begin position="394"/>
        <end position="413"/>
    </location>
</feature>
<feature type="compositionally biased region" description="Basic and acidic residues" evidence="1">
    <location>
        <begin position="400"/>
        <end position="413"/>
    </location>
</feature>
<reference evidence="3" key="1">
    <citation type="journal article" date="2019" name="Int. J. Syst. Evol. Microbiol.">
        <title>The Global Catalogue of Microorganisms (GCM) 10K type strain sequencing project: providing services to taxonomists for standard genome sequencing and annotation.</title>
        <authorList>
            <consortium name="The Broad Institute Genomics Platform"/>
            <consortium name="The Broad Institute Genome Sequencing Center for Infectious Disease"/>
            <person name="Wu L."/>
            <person name="Ma J."/>
        </authorList>
    </citation>
    <scope>NUCLEOTIDE SEQUENCE [LARGE SCALE GENOMIC DNA]</scope>
    <source>
        <strain evidence="3">CCM 8947</strain>
    </source>
</reference>
<dbReference type="NCBIfam" id="TIGR01537">
    <property type="entry name" value="portal_HK97"/>
    <property type="match status" value="1"/>
</dbReference>
<keyword evidence="3" id="KW-1185">Reference proteome</keyword>
<gene>
    <name evidence="2" type="ORF">ACFQ47_01470</name>
</gene>
<evidence type="ECO:0000256" key="1">
    <source>
        <dbReference type="SAM" id="MobiDB-lite"/>
    </source>
</evidence>
<name>A0ABW4CMW6_9LACO</name>
<accession>A0ABW4CMW6</accession>
<organism evidence="2 3">
    <name type="scientific">Lacticaseibacillus yichunensis</name>
    <dbReference type="NCBI Taxonomy" id="2486015"/>
    <lineage>
        <taxon>Bacteria</taxon>
        <taxon>Bacillati</taxon>
        <taxon>Bacillota</taxon>
        <taxon>Bacilli</taxon>
        <taxon>Lactobacillales</taxon>
        <taxon>Lactobacillaceae</taxon>
        <taxon>Lacticaseibacillus</taxon>
    </lineage>
</organism>
<dbReference type="Pfam" id="PF04860">
    <property type="entry name" value="Phage_portal"/>
    <property type="match status" value="1"/>
</dbReference>
<comment type="caution">
    <text evidence="2">The sequence shown here is derived from an EMBL/GenBank/DDBJ whole genome shotgun (WGS) entry which is preliminary data.</text>
</comment>
<dbReference type="EMBL" id="JBHTOG010000004">
    <property type="protein sequence ID" value="MFD1431378.1"/>
    <property type="molecule type" value="Genomic_DNA"/>
</dbReference>
<dbReference type="RefSeq" id="WP_125697234.1">
    <property type="nucleotide sequence ID" value="NZ_JBHTOG010000004.1"/>
</dbReference>
<evidence type="ECO:0000313" key="2">
    <source>
        <dbReference type="EMBL" id="MFD1431378.1"/>
    </source>
</evidence>
<proteinExistence type="predicted"/>
<dbReference type="InterPro" id="IPR006427">
    <property type="entry name" value="Portal_HK97"/>
</dbReference>
<evidence type="ECO:0000313" key="3">
    <source>
        <dbReference type="Proteomes" id="UP001597192"/>
    </source>
</evidence>